<feature type="non-terminal residue" evidence="1">
    <location>
        <position position="1"/>
    </location>
</feature>
<dbReference type="AlphaFoldDB" id="A0A812X5Z4"/>
<name>A0A812X5Z4_SYMPI</name>
<accession>A0A812X5Z4</accession>
<reference evidence="1" key="1">
    <citation type="submission" date="2021-02" db="EMBL/GenBank/DDBJ databases">
        <authorList>
            <person name="Dougan E. K."/>
            <person name="Rhodes N."/>
            <person name="Thang M."/>
            <person name="Chan C."/>
        </authorList>
    </citation>
    <scope>NUCLEOTIDE SEQUENCE</scope>
</reference>
<evidence type="ECO:0000313" key="2">
    <source>
        <dbReference type="Proteomes" id="UP000649617"/>
    </source>
</evidence>
<feature type="non-terminal residue" evidence="1">
    <location>
        <position position="64"/>
    </location>
</feature>
<protein>
    <submittedName>
        <fullName evidence="1">Uncharacterized protein</fullName>
    </submittedName>
</protein>
<proteinExistence type="predicted"/>
<dbReference type="EMBL" id="CAJNIZ010045160">
    <property type="protein sequence ID" value="CAE7712211.1"/>
    <property type="molecule type" value="Genomic_DNA"/>
</dbReference>
<dbReference type="Proteomes" id="UP000649617">
    <property type="component" value="Unassembled WGS sequence"/>
</dbReference>
<organism evidence="1 2">
    <name type="scientific">Symbiodinium pilosum</name>
    <name type="common">Dinoflagellate</name>
    <dbReference type="NCBI Taxonomy" id="2952"/>
    <lineage>
        <taxon>Eukaryota</taxon>
        <taxon>Sar</taxon>
        <taxon>Alveolata</taxon>
        <taxon>Dinophyceae</taxon>
        <taxon>Suessiales</taxon>
        <taxon>Symbiodiniaceae</taxon>
        <taxon>Symbiodinium</taxon>
    </lineage>
</organism>
<comment type="caution">
    <text evidence="1">The sequence shown here is derived from an EMBL/GenBank/DDBJ whole genome shotgun (WGS) entry which is preliminary data.</text>
</comment>
<sequence>LRAIREWEYHDAGKETWYDPDYDEICTLEKLPKDRLPPLHRPFIGMKLDPGEYICRGGDYDDKL</sequence>
<evidence type="ECO:0000313" key="1">
    <source>
        <dbReference type="EMBL" id="CAE7712211.1"/>
    </source>
</evidence>
<keyword evidence="2" id="KW-1185">Reference proteome</keyword>
<gene>
    <name evidence="1" type="ORF">SPIL2461_LOCUS20193</name>
</gene>